<dbReference type="HOGENOM" id="CLU_2146062_0_0_1"/>
<organism evidence="1 2">
    <name type="scientific">Galerina marginata (strain CBS 339.88)</name>
    <dbReference type="NCBI Taxonomy" id="685588"/>
    <lineage>
        <taxon>Eukaryota</taxon>
        <taxon>Fungi</taxon>
        <taxon>Dikarya</taxon>
        <taxon>Basidiomycota</taxon>
        <taxon>Agaricomycotina</taxon>
        <taxon>Agaricomycetes</taxon>
        <taxon>Agaricomycetidae</taxon>
        <taxon>Agaricales</taxon>
        <taxon>Agaricineae</taxon>
        <taxon>Strophariaceae</taxon>
        <taxon>Galerina</taxon>
    </lineage>
</organism>
<dbReference type="Proteomes" id="UP000027222">
    <property type="component" value="Unassembled WGS sequence"/>
</dbReference>
<protein>
    <submittedName>
        <fullName evidence="1">Uncharacterized protein</fullName>
    </submittedName>
</protein>
<name>A0A067SJG7_GALM3</name>
<sequence>MQFSGLFQPFCQVDFRNGRPQISCSLGSTLVNSCSDRAIQNGQPCPSSTDVLSLLRPLQGFLSMNSARQELDSKNSLVVVSCSRSCTLTSSCTREKCFVSLVKKSVSLGLLA</sequence>
<proteinExistence type="predicted"/>
<accession>A0A067SJG7</accession>
<keyword evidence="2" id="KW-1185">Reference proteome</keyword>
<reference evidence="2" key="1">
    <citation type="journal article" date="2014" name="Proc. Natl. Acad. Sci. U.S.A.">
        <title>Extensive sampling of basidiomycete genomes demonstrates inadequacy of the white-rot/brown-rot paradigm for wood decay fungi.</title>
        <authorList>
            <person name="Riley R."/>
            <person name="Salamov A.A."/>
            <person name="Brown D.W."/>
            <person name="Nagy L.G."/>
            <person name="Floudas D."/>
            <person name="Held B.W."/>
            <person name="Levasseur A."/>
            <person name="Lombard V."/>
            <person name="Morin E."/>
            <person name="Otillar R."/>
            <person name="Lindquist E.A."/>
            <person name="Sun H."/>
            <person name="LaButti K.M."/>
            <person name="Schmutz J."/>
            <person name="Jabbour D."/>
            <person name="Luo H."/>
            <person name="Baker S.E."/>
            <person name="Pisabarro A.G."/>
            <person name="Walton J.D."/>
            <person name="Blanchette R.A."/>
            <person name="Henrissat B."/>
            <person name="Martin F."/>
            <person name="Cullen D."/>
            <person name="Hibbett D.S."/>
            <person name="Grigoriev I.V."/>
        </authorList>
    </citation>
    <scope>NUCLEOTIDE SEQUENCE [LARGE SCALE GENOMIC DNA]</scope>
    <source>
        <strain evidence="2">CBS 339.88</strain>
    </source>
</reference>
<dbReference type="AlphaFoldDB" id="A0A067SJG7"/>
<evidence type="ECO:0000313" key="2">
    <source>
        <dbReference type="Proteomes" id="UP000027222"/>
    </source>
</evidence>
<gene>
    <name evidence="1" type="ORF">GALMADRAFT_1135827</name>
</gene>
<evidence type="ECO:0000313" key="1">
    <source>
        <dbReference type="EMBL" id="KDR66898.1"/>
    </source>
</evidence>
<dbReference type="EMBL" id="KL142419">
    <property type="protein sequence ID" value="KDR66898.1"/>
    <property type="molecule type" value="Genomic_DNA"/>
</dbReference>